<dbReference type="InterPro" id="IPR006680">
    <property type="entry name" value="Amidohydro-rel"/>
</dbReference>
<evidence type="ECO:0000256" key="1">
    <source>
        <dbReference type="ARBA" id="ARBA00038310"/>
    </source>
</evidence>
<evidence type="ECO:0000313" key="4">
    <source>
        <dbReference type="Proteomes" id="UP000800097"/>
    </source>
</evidence>
<accession>A0A6A6JK97</accession>
<dbReference type="GO" id="GO:0016787">
    <property type="term" value="F:hydrolase activity"/>
    <property type="evidence" value="ECO:0007669"/>
    <property type="project" value="InterPro"/>
</dbReference>
<keyword evidence="4" id="KW-1185">Reference proteome</keyword>
<evidence type="ECO:0000313" key="3">
    <source>
        <dbReference type="EMBL" id="KAF2277021.1"/>
    </source>
</evidence>
<evidence type="ECO:0000259" key="2">
    <source>
        <dbReference type="Pfam" id="PF04909"/>
    </source>
</evidence>
<sequence length="387" mass="43158">MAPHKLLDTHIHLWPSTSTSPSNHAWMTPGHILAKRHGISDYKAAVSASPVQPTAFIYVETDRYLPTPSPPVDLAQLRDLSNDEQKNARARELLEHWAHEPLEELRFLRRIVEGTPEDAETDGFDAGDGDCMVGCVIWAPFHLAPQLFDMYLDIAERVAGPRLWGRVVGFRYLLQGIEEEDILRKLLQSEEWKTNILRLRSGRGGQGWTFDVGVDAHRGAVGQVEAAADMVEMVREREEKEGGKGRVKFVLNHLCKPDLSSGAGTGLAASEGWLRAVRRLAAVPGVYMKLSGALNEFAPDPTPEDVDGIAARMDFYGRNVFDLFWAPRVMFGSDWPVCNLGGPRGEQGNWALWREVVGSLMERCGITDVEDVWWKTGCEAYGVDIQL</sequence>
<gene>
    <name evidence="3" type="ORF">EI97DRAFT_306240</name>
</gene>
<protein>
    <recommendedName>
        <fullName evidence="2">Amidohydrolase-related domain-containing protein</fullName>
    </recommendedName>
</protein>
<dbReference type="Proteomes" id="UP000800097">
    <property type="component" value="Unassembled WGS sequence"/>
</dbReference>
<organism evidence="3 4">
    <name type="scientific">Westerdykella ornata</name>
    <dbReference type="NCBI Taxonomy" id="318751"/>
    <lineage>
        <taxon>Eukaryota</taxon>
        <taxon>Fungi</taxon>
        <taxon>Dikarya</taxon>
        <taxon>Ascomycota</taxon>
        <taxon>Pezizomycotina</taxon>
        <taxon>Dothideomycetes</taxon>
        <taxon>Pleosporomycetidae</taxon>
        <taxon>Pleosporales</taxon>
        <taxon>Sporormiaceae</taxon>
        <taxon>Westerdykella</taxon>
    </lineage>
</organism>
<name>A0A6A6JK97_WESOR</name>
<feature type="domain" description="Amidohydrolase-related" evidence="2">
    <location>
        <begin position="246"/>
        <end position="352"/>
    </location>
</feature>
<dbReference type="AlphaFoldDB" id="A0A6A6JK97"/>
<proteinExistence type="inferred from homology"/>
<dbReference type="OrthoDB" id="2135488at2759"/>
<dbReference type="Gene3D" id="3.20.20.140">
    <property type="entry name" value="Metal-dependent hydrolases"/>
    <property type="match status" value="1"/>
</dbReference>
<dbReference type="PANTHER" id="PTHR43569:SF2">
    <property type="entry name" value="AMIDOHYDROLASE-RELATED DOMAIN-CONTAINING PROTEIN"/>
    <property type="match status" value="1"/>
</dbReference>
<dbReference type="InterPro" id="IPR032466">
    <property type="entry name" value="Metal_Hydrolase"/>
</dbReference>
<comment type="similarity">
    <text evidence="1">Belongs to the metallo-dependent hydrolases superfamily.</text>
</comment>
<dbReference type="SUPFAM" id="SSF51556">
    <property type="entry name" value="Metallo-dependent hydrolases"/>
    <property type="match status" value="1"/>
</dbReference>
<dbReference type="EMBL" id="ML986491">
    <property type="protein sequence ID" value="KAF2277021.1"/>
    <property type="molecule type" value="Genomic_DNA"/>
</dbReference>
<dbReference type="InterPro" id="IPR052350">
    <property type="entry name" value="Metallo-dep_Lactonases"/>
</dbReference>
<dbReference type="PANTHER" id="PTHR43569">
    <property type="entry name" value="AMIDOHYDROLASE"/>
    <property type="match status" value="1"/>
</dbReference>
<dbReference type="GeneID" id="54547745"/>
<dbReference type="Pfam" id="PF04909">
    <property type="entry name" value="Amidohydro_2"/>
    <property type="match status" value="1"/>
</dbReference>
<dbReference type="RefSeq" id="XP_033654560.1">
    <property type="nucleotide sequence ID" value="XM_033794570.1"/>
</dbReference>
<reference evidence="3" key="1">
    <citation type="journal article" date="2020" name="Stud. Mycol.">
        <title>101 Dothideomycetes genomes: a test case for predicting lifestyles and emergence of pathogens.</title>
        <authorList>
            <person name="Haridas S."/>
            <person name="Albert R."/>
            <person name="Binder M."/>
            <person name="Bloem J."/>
            <person name="Labutti K."/>
            <person name="Salamov A."/>
            <person name="Andreopoulos B."/>
            <person name="Baker S."/>
            <person name="Barry K."/>
            <person name="Bills G."/>
            <person name="Bluhm B."/>
            <person name="Cannon C."/>
            <person name="Castanera R."/>
            <person name="Culley D."/>
            <person name="Daum C."/>
            <person name="Ezra D."/>
            <person name="Gonzalez J."/>
            <person name="Henrissat B."/>
            <person name="Kuo A."/>
            <person name="Liang C."/>
            <person name="Lipzen A."/>
            <person name="Lutzoni F."/>
            <person name="Magnuson J."/>
            <person name="Mondo S."/>
            <person name="Nolan M."/>
            <person name="Ohm R."/>
            <person name="Pangilinan J."/>
            <person name="Park H.-J."/>
            <person name="Ramirez L."/>
            <person name="Alfaro M."/>
            <person name="Sun H."/>
            <person name="Tritt A."/>
            <person name="Yoshinaga Y."/>
            <person name="Zwiers L.-H."/>
            <person name="Turgeon B."/>
            <person name="Goodwin S."/>
            <person name="Spatafora J."/>
            <person name="Crous P."/>
            <person name="Grigoriev I."/>
        </authorList>
    </citation>
    <scope>NUCLEOTIDE SEQUENCE</scope>
    <source>
        <strain evidence="3">CBS 379.55</strain>
    </source>
</reference>